<dbReference type="PANTHER" id="PTHR21301">
    <property type="entry name" value="REVERSE TRANSCRIPTASE"/>
    <property type="match status" value="1"/>
</dbReference>
<feature type="domain" description="Helix-turn-helix" evidence="1">
    <location>
        <begin position="88"/>
        <end position="142"/>
    </location>
</feature>
<dbReference type="Pfam" id="PF26215">
    <property type="entry name" value="HTH_animal"/>
    <property type="match status" value="1"/>
</dbReference>
<organism evidence="2 3">
    <name type="scientific">Phlebotomus papatasi</name>
    <name type="common">Sandfly</name>
    <dbReference type="NCBI Taxonomy" id="29031"/>
    <lineage>
        <taxon>Eukaryota</taxon>
        <taxon>Metazoa</taxon>
        <taxon>Ecdysozoa</taxon>
        <taxon>Arthropoda</taxon>
        <taxon>Hexapoda</taxon>
        <taxon>Insecta</taxon>
        <taxon>Pterygota</taxon>
        <taxon>Neoptera</taxon>
        <taxon>Endopterygota</taxon>
        <taxon>Diptera</taxon>
        <taxon>Nematocera</taxon>
        <taxon>Psychodoidea</taxon>
        <taxon>Psychodidae</taxon>
        <taxon>Phlebotomus</taxon>
        <taxon>Phlebotomus</taxon>
    </lineage>
</organism>
<dbReference type="EMBL" id="AJVK01026773">
    <property type="status" value="NOT_ANNOTATED_CDS"/>
    <property type="molecule type" value="Genomic_DNA"/>
</dbReference>
<dbReference type="InterPro" id="IPR058912">
    <property type="entry name" value="HTH_animal"/>
</dbReference>
<dbReference type="VEuPathDB" id="VectorBase:PPAI003428"/>
<dbReference type="PANTHER" id="PTHR21301:SF10">
    <property type="entry name" value="REVERSE TRANSCRIPTASE DOMAIN-CONTAINING PROTEIN"/>
    <property type="match status" value="1"/>
</dbReference>
<dbReference type="EMBL" id="AJVK01026772">
    <property type="status" value="NOT_ANNOTATED_CDS"/>
    <property type="molecule type" value="Genomic_DNA"/>
</dbReference>
<sequence>MDYAISKILEKVPVRVICLTKYVDDIFCLVPHDKVTDTLALFNEYHPKLQFTVEVEREGGLPYLDTFVIRKPANLETMWYKKPIASDRMLNFHSQHPLRQKIGTAIGLINRVDKLTTNNKEQVKDIVFSKLRVNGFPPKLINVLWNRQIGRQVAHNTSQNMQANTEVMYKSITYIPKLSDAIKRILCAETQTIKLAFKCTHTNSTIYNTLILNSHLEK</sequence>
<proteinExistence type="predicted"/>
<keyword evidence="3" id="KW-1185">Reference proteome</keyword>
<evidence type="ECO:0000313" key="2">
    <source>
        <dbReference type="EnsemblMetazoa" id="PPAI003428-PA"/>
    </source>
</evidence>
<reference evidence="2" key="1">
    <citation type="submission" date="2022-08" db="UniProtKB">
        <authorList>
            <consortium name="EnsemblMetazoa"/>
        </authorList>
    </citation>
    <scope>IDENTIFICATION</scope>
    <source>
        <strain evidence="2">Israel</strain>
    </source>
</reference>
<dbReference type="AlphaFoldDB" id="A0A1B0D7A5"/>
<dbReference type="EnsemblMetazoa" id="PPAI003428-RA">
    <property type="protein sequence ID" value="PPAI003428-PA"/>
    <property type="gene ID" value="PPAI003428"/>
</dbReference>
<name>A0A1B0D7A5_PHLPP</name>
<evidence type="ECO:0000259" key="1">
    <source>
        <dbReference type="Pfam" id="PF26215"/>
    </source>
</evidence>
<dbReference type="VEuPathDB" id="VectorBase:PPAPM1_002152"/>
<accession>A0A1B0D7A5</accession>
<protein>
    <recommendedName>
        <fullName evidence="1">Helix-turn-helix domain-containing protein</fullName>
    </recommendedName>
</protein>
<dbReference type="Proteomes" id="UP000092462">
    <property type="component" value="Unassembled WGS sequence"/>
</dbReference>
<evidence type="ECO:0000313" key="3">
    <source>
        <dbReference type="Proteomes" id="UP000092462"/>
    </source>
</evidence>